<dbReference type="EC" id="1.11.1.21" evidence="1"/>
<proteinExistence type="predicted"/>
<protein>
    <submittedName>
        <fullName evidence="1">KatG</fullName>
        <ecNumber evidence="1">1.11.1.21</ecNumber>
    </submittedName>
</protein>
<gene>
    <name evidence="1" type="ORF">MEDL_45946</name>
</gene>
<keyword evidence="1" id="KW-0560">Oxidoreductase</keyword>
<evidence type="ECO:0000313" key="1">
    <source>
        <dbReference type="EMBL" id="CAG2233277.1"/>
    </source>
</evidence>
<dbReference type="AlphaFoldDB" id="A0A8S3TS46"/>
<comment type="caution">
    <text evidence="1">The sequence shown here is derived from an EMBL/GenBank/DDBJ whole genome shotgun (WGS) entry which is preliminary data.</text>
</comment>
<reference evidence="1" key="1">
    <citation type="submission" date="2021-03" db="EMBL/GenBank/DDBJ databases">
        <authorList>
            <person name="Bekaert M."/>
        </authorList>
    </citation>
    <scope>NUCLEOTIDE SEQUENCE</scope>
</reference>
<keyword evidence="2" id="KW-1185">Reference proteome</keyword>
<dbReference type="Proteomes" id="UP000683360">
    <property type="component" value="Unassembled WGS sequence"/>
</dbReference>
<dbReference type="GO" id="GO:0004601">
    <property type="term" value="F:peroxidase activity"/>
    <property type="evidence" value="ECO:0007669"/>
    <property type="project" value="UniProtKB-KW"/>
</dbReference>
<organism evidence="1 2">
    <name type="scientific">Mytilus edulis</name>
    <name type="common">Blue mussel</name>
    <dbReference type="NCBI Taxonomy" id="6550"/>
    <lineage>
        <taxon>Eukaryota</taxon>
        <taxon>Metazoa</taxon>
        <taxon>Spiralia</taxon>
        <taxon>Lophotrochozoa</taxon>
        <taxon>Mollusca</taxon>
        <taxon>Bivalvia</taxon>
        <taxon>Autobranchia</taxon>
        <taxon>Pteriomorphia</taxon>
        <taxon>Mytilida</taxon>
        <taxon>Mytiloidea</taxon>
        <taxon>Mytilidae</taxon>
        <taxon>Mytilinae</taxon>
        <taxon>Mytilus</taxon>
    </lineage>
</organism>
<evidence type="ECO:0000313" key="2">
    <source>
        <dbReference type="Proteomes" id="UP000683360"/>
    </source>
</evidence>
<accession>A0A8S3TS46</accession>
<keyword evidence="1" id="KW-0575">Peroxidase</keyword>
<sequence>MDTTEQKTGADIRGNNHVPAMTMMLWNHFQEQPGMLHEVFKNGYYPGGESSKQILDITGGLGNDALAIFDVHSLDDFNHTSYDIQNKLLLFRTKIKHERVIRVSDKHSNREWWKDEFAVLVNTSSEEIRDQLVSRLQQAREDFEKGKKFCLQLDFSQGLESWYADVCEEATPFIRQWWHTRNDDLNYGEDSTKNLSVFILNCSKPVKCFLSKWMIFCCFPCWLLSGGCCYYIHRKGQVDDMKDKFKLSVAFRFVSHLPQQKIRHVAIVGRFTISLLTAYDIKAICNI</sequence>
<name>A0A8S3TS46_MYTED</name>
<dbReference type="EMBL" id="CAJPWZ010002203">
    <property type="protein sequence ID" value="CAG2233277.1"/>
    <property type="molecule type" value="Genomic_DNA"/>
</dbReference>